<feature type="transmembrane region" description="Helical" evidence="1">
    <location>
        <begin position="56"/>
        <end position="81"/>
    </location>
</feature>
<feature type="transmembrane region" description="Helical" evidence="1">
    <location>
        <begin position="6"/>
        <end position="23"/>
    </location>
</feature>
<dbReference type="AlphaFoldDB" id="A0A5B8RBF5"/>
<name>A0A5B8RBF5_9ZZZZ</name>
<reference evidence="2" key="1">
    <citation type="submission" date="2019-06" db="EMBL/GenBank/DDBJ databases">
        <authorList>
            <person name="Murdoch R.W."/>
            <person name="Fathepure B."/>
        </authorList>
    </citation>
    <scope>NUCLEOTIDE SEQUENCE</scope>
</reference>
<feature type="transmembrane region" description="Helical" evidence="1">
    <location>
        <begin position="88"/>
        <end position="106"/>
    </location>
</feature>
<feature type="transmembrane region" description="Helical" evidence="1">
    <location>
        <begin position="149"/>
        <end position="168"/>
    </location>
</feature>
<protein>
    <submittedName>
        <fullName evidence="2">Uncharacterized protein</fullName>
    </submittedName>
</protein>
<feature type="transmembrane region" description="Helical" evidence="1">
    <location>
        <begin position="233"/>
        <end position="252"/>
    </location>
</feature>
<keyword evidence="1" id="KW-0472">Membrane</keyword>
<sequence length="265" mass="26552">MLLTGLVKMITTAVVIIAVTLSVARLGPRLGGVIAGTPIVLGPAFFFLGLERPPAFLADAAVATLHALTATLVFLVAYVLAAARLGPVASLATAVAAWVAAAAAFATIPGGWVVGLAAYAALFALAAAIRRRLDLPRPRVRAPTRRLDLLVRGLAGGVLVGVVTTVAAEAGPRVAGTLTGFPVGFTMISLTLHQRFGPAVARATLATAQGGMLSLVAFASVEAATAPVAGGMGAFALAFAASVTVSMALLAAGHRAERRRSGTSG</sequence>
<feature type="transmembrane region" description="Helical" evidence="1">
    <location>
        <begin position="199"/>
        <end position="221"/>
    </location>
</feature>
<evidence type="ECO:0000313" key="2">
    <source>
        <dbReference type="EMBL" id="QEA04784.1"/>
    </source>
</evidence>
<accession>A0A5B8RBF5</accession>
<evidence type="ECO:0000256" key="1">
    <source>
        <dbReference type="SAM" id="Phobius"/>
    </source>
</evidence>
<keyword evidence="1" id="KW-1133">Transmembrane helix</keyword>
<dbReference type="EMBL" id="MN079089">
    <property type="protein sequence ID" value="QEA04784.1"/>
    <property type="molecule type" value="Genomic_DNA"/>
</dbReference>
<feature type="transmembrane region" description="Helical" evidence="1">
    <location>
        <begin position="30"/>
        <end position="50"/>
    </location>
</feature>
<proteinExistence type="predicted"/>
<feature type="transmembrane region" description="Helical" evidence="1">
    <location>
        <begin position="112"/>
        <end position="129"/>
    </location>
</feature>
<feature type="transmembrane region" description="Helical" evidence="1">
    <location>
        <begin position="174"/>
        <end position="192"/>
    </location>
</feature>
<organism evidence="2">
    <name type="scientific">uncultured organism</name>
    <dbReference type="NCBI Taxonomy" id="155900"/>
    <lineage>
        <taxon>unclassified sequences</taxon>
        <taxon>environmental samples</taxon>
    </lineage>
</organism>
<keyword evidence="1" id="KW-0812">Transmembrane</keyword>
<gene>
    <name evidence="2" type="ORF">KBTEX_01092</name>
</gene>